<reference evidence="3 4" key="1">
    <citation type="submission" date="2024-02" db="EMBL/GenBank/DDBJ databases">
        <title>High-quality chromosome-scale genome assembly of Pensacola bahiagrass (Paspalum notatum Flugge var. saurae).</title>
        <authorList>
            <person name="Vega J.M."/>
            <person name="Podio M."/>
            <person name="Orjuela J."/>
            <person name="Siena L.A."/>
            <person name="Pessino S.C."/>
            <person name="Combes M.C."/>
            <person name="Mariac C."/>
            <person name="Albertini E."/>
            <person name="Pupilli F."/>
            <person name="Ortiz J.P.A."/>
            <person name="Leblanc O."/>
        </authorList>
    </citation>
    <scope>NUCLEOTIDE SEQUENCE [LARGE SCALE GENOMIC DNA]</scope>
    <source>
        <strain evidence="3">R1</strain>
        <tissue evidence="3">Leaf</tissue>
    </source>
</reference>
<dbReference type="Pfam" id="PF12776">
    <property type="entry name" value="Myb_DNA-bind_3"/>
    <property type="match status" value="1"/>
</dbReference>
<dbReference type="PANTHER" id="PTHR47127">
    <property type="entry name" value="10A19I.15"/>
    <property type="match status" value="1"/>
</dbReference>
<accession>A0AAQ3XE63</accession>
<evidence type="ECO:0000259" key="2">
    <source>
        <dbReference type="Pfam" id="PF12776"/>
    </source>
</evidence>
<dbReference type="InterPro" id="IPR024752">
    <property type="entry name" value="Myb/SANT-like_dom"/>
</dbReference>
<proteinExistence type="predicted"/>
<keyword evidence="4" id="KW-1185">Reference proteome</keyword>
<protein>
    <recommendedName>
        <fullName evidence="2">Myb/SANT-like domain-containing protein</fullName>
    </recommendedName>
</protein>
<sequence>MTDTVVDGAAGDVPEVEEVQAAAASLGGNGRPAMRWTSVMSGFVLRRFVDLGVKTDKGFKEVHLNAVAKQLSEFSGLNVTGTQVYNHLRKWRQRWQKVCKLKDLSGALWDEDNYMIKLEEERLLGHTKDHPKDAEFLNTPIENYMPMQIIFGSGQATGRFAMGSNEPLGTPTDLGQTENETQTETINLCGDDDNNNQTNVGSKSVDGPKHSDEKGKGAGSSTGKKRKITEEEGAFMTAMTTAVQNVADALTTPVHNEMPPGLYNAVMLVPGFTDEALMFALRHLLDNKALGLCFVEMSDPHRVLWLRTCGGTADLIRAKYTCHH</sequence>
<evidence type="ECO:0000256" key="1">
    <source>
        <dbReference type="SAM" id="MobiDB-lite"/>
    </source>
</evidence>
<feature type="domain" description="Myb/SANT-like" evidence="2">
    <location>
        <begin position="46"/>
        <end position="121"/>
    </location>
</feature>
<dbReference type="Proteomes" id="UP001341281">
    <property type="component" value="Chromosome 09"/>
</dbReference>
<feature type="region of interest" description="Disordered" evidence="1">
    <location>
        <begin position="186"/>
        <end position="227"/>
    </location>
</feature>
<evidence type="ECO:0000313" key="4">
    <source>
        <dbReference type="Proteomes" id="UP001341281"/>
    </source>
</evidence>
<name>A0AAQ3XE63_PASNO</name>
<feature type="compositionally biased region" description="Basic and acidic residues" evidence="1">
    <location>
        <begin position="206"/>
        <end position="216"/>
    </location>
</feature>
<evidence type="ECO:0000313" key="3">
    <source>
        <dbReference type="EMBL" id="WVZ94541.1"/>
    </source>
</evidence>
<organism evidence="3 4">
    <name type="scientific">Paspalum notatum var. saurae</name>
    <dbReference type="NCBI Taxonomy" id="547442"/>
    <lineage>
        <taxon>Eukaryota</taxon>
        <taxon>Viridiplantae</taxon>
        <taxon>Streptophyta</taxon>
        <taxon>Embryophyta</taxon>
        <taxon>Tracheophyta</taxon>
        <taxon>Spermatophyta</taxon>
        <taxon>Magnoliopsida</taxon>
        <taxon>Liliopsida</taxon>
        <taxon>Poales</taxon>
        <taxon>Poaceae</taxon>
        <taxon>PACMAD clade</taxon>
        <taxon>Panicoideae</taxon>
        <taxon>Andropogonodae</taxon>
        <taxon>Paspaleae</taxon>
        <taxon>Paspalinae</taxon>
        <taxon>Paspalum</taxon>
    </lineage>
</organism>
<gene>
    <name evidence="3" type="ORF">U9M48_040421</name>
</gene>
<dbReference type="AlphaFoldDB" id="A0AAQ3XE63"/>
<dbReference type="EMBL" id="CP144753">
    <property type="protein sequence ID" value="WVZ94541.1"/>
    <property type="molecule type" value="Genomic_DNA"/>
</dbReference>
<feature type="region of interest" description="Disordered" evidence="1">
    <location>
        <begin position="161"/>
        <end position="180"/>
    </location>
</feature>